<dbReference type="KEGG" id="cari:FNU76_23270"/>
<evidence type="ECO:0000256" key="1">
    <source>
        <dbReference type="SAM" id="Phobius"/>
    </source>
</evidence>
<accession>A0A516SLK1</accession>
<dbReference type="CDD" id="cd11614">
    <property type="entry name" value="SAF_CpaB_FlgA_like"/>
    <property type="match status" value="1"/>
</dbReference>
<evidence type="ECO:0000259" key="2">
    <source>
        <dbReference type="SMART" id="SM00858"/>
    </source>
</evidence>
<dbReference type="Pfam" id="PF16976">
    <property type="entry name" value="RcpC"/>
    <property type="match status" value="1"/>
</dbReference>
<feature type="domain" description="SAF" evidence="2">
    <location>
        <begin position="55"/>
        <end position="119"/>
    </location>
</feature>
<dbReference type="NCBIfam" id="TIGR03177">
    <property type="entry name" value="pilus_cpaB"/>
    <property type="match status" value="1"/>
</dbReference>
<evidence type="ECO:0000313" key="4">
    <source>
        <dbReference type="Proteomes" id="UP000317550"/>
    </source>
</evidence>
<keyword evidence="1" id="KW-0812">Transmembrane</keyword>
<dbReference type="InterPro" id="IPR013974">
    <property type="entry name" value="SAF"/>
</dbReference>
<dbReference type="InterPro" id="IPR017592">
    <property type="entry name" value="Pilus_assmbl_Flp-typ_CpaB"/>
</dbReference>
<sequence>MKLKFGNVNRTWAMLAAAIVLGLFAMFLTVQYLKLQERSLQSEIEAKVRGKGPTVAVVVPRENLPPGTAIDMEMVAERQVSGELIYDDTITVEQFDSYQGQALIRPVRQGRPLLRGDLRPIYADFAGSLKPGTRAMTIETDELNSIAHMVQPGNQIDLMLVMNQVAPSEPNNPAAAAKDSKVVVPFMLGVKILATGQKVVHDAPAGDGPVQRSTYSTYTLEVNPGQAMSLVMAQEMGKLRVVLRNEKDAVARNDPAAEYDTDSAGSLMRSIAARSQAAAKANAMAAKASIVKEPVDPGDVNAYIEYIIGGKGSGGVTPSLNVALPPGYGGLTAPPAGAPSPLGAPLSVPANVMPYAAAAGVPLSTPAPK</sequence>
<dbReference type="OrthoDB" id="2037472at2"/>
<reference evidence="4" key="1">
    <citation type="submission" date="2019-07" db="EMBL/GenBank/DDBJ databases">
        <title>Chitinimonas sp. nov., isolated from Ny-Alesund, arctica soil.</title>
        <authorList>
            <person name="Xu Q."/>
            <person name="Peng F."/>
        </authorList>
    </citation>
    <scope>NUCLEOTIDE SEQUENCE [LARGE SCALE GENOMIC DNA]</scope>
    <source>
        <strain evidence="4">R3-44</strain>
    </source>
</reference>
<dbReference type="EMBL" id="CP041730">
    <property type="protein sequence ID" value="QDQ29032.1"/>
    <property type="molecule type" value="Genomic_DNA"/>
</dbReference>
<protein>
    <submittedName>
        <fullName evidence="3">Flp pilus assembly protein CpaB</fullName>
    </submittedName>
</protein>
<dbReference type="Pfam" id="PF08666">
    <property type="entry name" value="SAF"/>
    <property type="match status" value="1"/>
</dbReference>
<dbReference type="AlphaFoldDB" id="A0A516SLK1"/>
<keyword evidence="1" id="KW-1133">Transmembrane helix</keyword>
<dbReference type="InterPro" id="IPR031571">
    <property type="entry name" value="RcpC_dom"/>
</dbReference>
<proteinExistence type="predicted"/>
<dbReference type="SMART" id="SM00858">
    <property type="entry name" value="SAF"/>
    <property type="match status" value="1"/>
</dbReference>
<organism evidence="3 4">
    <name type="scientific">Chitinimonas arctica</name>
    <dbReference type="NCBI Taxonomy" id="2594795"/>
    <lineage>
        <taxon>Bacteria</taxon>
        <taxon>Pseudomonadati</taxon>
        <taxon>Pseudomonadota</taxon>
        <taxon>Betaproteobacteria</taxon>
        <taxon>Neisseriales</taxon>
        <taxon>Chitinibacteraceae</taxon>
        <taxon>Chitinimonas</taxon>
    </lineage>
</organism>
<name>A0A516SLK1_9NEIS</name>
<gene>
    <name evidence="3" type="primary">cpaB</name>
    <name evidence="3" type="ORF">FNU76_23270</name>
</gene>
<keyword evidence="1" id="KW-0472">Membrane</keyword>
<evidence type="ECO:0000313" key="3">
    <source>
        <dbReference type="EMBL" id="QDQ29032.1"/>
    </source>
</evidence>
<dbReference type="RefSeq" id="WP_144280414.1">
    <property type="nucleotide sequence ID" value="NZ_CP041730.1"/>
</dbReference>
<keyword evidence="4" id="KW-1185">Reference proteome</keyword>
<dbReference type="Proteomes" id="UP000317550">
    <property type="component" value="Chromosome"/>
</dbReference>
<feature type="transmembrane region" description="Helical" evidence="1">
    <location>
        <begin position="12"/>
        <end position="33"/>
    </location>
</feature>